<proteinExistence type="predicted"/>
<evidence type="ECO:0000313" key="2">
    <source>
        <dbReference type="Proteomes" id="UP001055440"/>
    </source>
</evidence>
<name>A0A9E7M7K7_9CAUD</name>
<dbReference type="Proteomes" id="UP001055440">
    <property type="component" value="Segment"/>
</dbReference>
<gene>
    <name evidence="1" type="ORF">6948_0029</name>
</gene>
<dbReference type="SUPFAM" id="SSF81301">
    <property type="entry name" value="Nucleotidyltransferase"/>
    <property type="match status" value="1"/>
</dbReference>
<evidence type="ECO:0008006" key="3">
    <source>
        <dbReference type="Google" id="ProtNLM"/>
    </source>
</evidence>
<sequence length="185" mass="21381">MNELNTKMLKKVYNLVYSITGLQFYPVGGAVRDTLYGLTPKDYDMVLPVGSMADSQAHEIMENISEEMAIMGFSTKLYQSYGINLGYEINPTSFQAMFLSCMKVQMRNCQLDLLLSKAETIQDHVRKHDCNMNMVWFDGKDIKWEHGGVTPFVPVLEFNPDGCDRRIAYMDKKRHELIRHKLMHL</sequence>
<organism evidence="1 2">
    <name type="scientific">Escherichia phage 6948</name>
    <dbReference type="NCBI Taxonomy" id="2912288"/>
    <lineage>
        <taxon>Viruses</taxon>
        <taxon>Duplodnaviria</taxon>
        <taxon>Heunggongvirae</taxon>
        <taxon>Uroviricota</taxon>
        <taxon>Caudoviricetes</taxon>
        <taxon>Autographivirales</taxon>
        <taxon>Autosignataviridae</taxon>
        <taxon>Molineuxvirinae</taxon>
        <taxon>Vectrevirus</taxon>
        <taxon>Vectrevirus vv6948</taxon>
    </lineage>
</organism>
<evidence type="ECO:0000313" key="1">
    <source>
        <dbReference type="EMBL" id="URY99269.1"/>
    </source>
</evidence>
<reference evidence="1" key="1">
    <citation type="submission" date="2021-11" db="EMBL/GenBank/DDBJ databases">
        <title>The TAILOR 12: Case summaries of 12 patient that have undergone phage therapy for multidrug-resistant infections.</title>
        <authorList>
            <person name="Green S."/>
            <person name="Terwilliger A."/>
            <person name="Clark J."/>
            <person name="Salazar K."/>
            <person name="Maresso A."/>
        </authorList>
    </citation>
    <scope>NUCLEOTIDE SEQUENCE</scope>
</reference>
<accession>A0A9E7M7K7</accession>
<dbReference type="Gene3D" id="3.30.460.10">
    <property type="entry name" value="Beta Polymerase, domain 2"/>
    <property type="match status" value="1"/>
</dbReference>
<dbReference type="InterPro" id="IPR043519">
    <property type="entry name" value="NT_sf"/>
</dbReference>
<dbReference type="EMBL" id="OL362272">
    <property type="protein sequence ID" value="URY99269.1"/>
    <property type="molecule type" value="Genomic_DNA"/>
</dbReference>
<protein>
    <recommendedName>
        <fullName evidence="3">Poly A polymerase head domain-containing protein</fullName>
    </recommendedName>
</protein>
<keyword evidence="2" id="KW-1185">Reference proteome</keyword>